<dbReference type="EMBL" id="LWDD02002404">
    <property type="protein sequence ID" value="KAE8240856.1"/>
    <property type="molecule type" value="Genomic_DNA"/>
</dbReference>
<feature type="region of interest" description="Disordered" evidence="1">
    <location>
        <begin position="723"/>
        <end position="758"/>
    </location>
</feature>
<dbReference type="Proteomes" id="UP000077671">
    <property type="component" value="Unassembled WGS sequence"/>
</dbReference>
<reference evidence="3" key="1">
    <citation type="submission" date="2016-04" db="EMBL/GenBank/DDBJ databases">
        <authorList>
            <person name="Nguyen H.D."/>
            <person name="Kesanakurti P."/>
            <person name="Cullis J."/>
            <person name="Levesque C.A."/>
            <person name="Hambleton S."/>
        </authorList>
    </citation>
    <scope>NUCLEOTIDE SEQUENCE</scope>
    <source>
        <strain evidence="3">DAOMC 238032</strain>
    </source>
</reference>
<feature type="compositionally biased region" description="Polar residues" evidence="1">
    <location>
        <begin position="51"/>
        <end position="64"/>
    </location>
</feature>
<evidence type="ECO:0000256" key="1">
    <source>
        <dbReference type="SAM" id="MobiDB-lite"/>
    </source>
</evidence>
<dbReference type="GO" id="GO:0003677">
    <property type="term" value="F:DNA binding"/>
    <property type="evidence" value="ECO:0007669"/>
    <property type="project" value="InterPro"/>
</dbReference>
<dbReference type="Pfam" id="PF16787">
    <property type="entry name" value="NDC10_II"/>
    <property type="match status" value="1"/>
</dbReference>
<feature type="compositionally biased region" description="Low complexity" evidence="1">
    <location>
        <begin position="684"/>
        <end position="693"/>
    </location>
</feature>
<protein>
    <recommendedName>
        <fullName evidence="2">Ndc10 domain-containing protein</fullName>
    </recommendedName>
</protein>
<feature type="compositionally biased region" description="Low complexity" evidence="1">
    <location>
        <begin position="731"/>
        <end position="750"/>
    </location>
</feature>
<name>A0A8T8SII3_9BASI</name>
<gene>
    <name evidence="3" type="ORF">A4X03_0g8290</name>
</gene>
<proteinExistence type="predicted"/>
<feature type="domain" description="Ndc10" evidence="2">
    <location>
        <begin position="283"/>
        <end position="584"/>
    </location>
</feature>
<dbReference type="InterPro" id="IPR038279">
    <property type="entry name" value="Ndc10_dom2_sf"/>
</dbReference>
<evidence type="ECO:0000313" key="4">
    <source>
        <dbReference type="Proteomes" id="UP000077671"/>
    </source>
</evidence>
<organism evidence="3 4">
    <name type="scientific">Tilletia caries</name>
    <name type="common">wheat bunt fungus</name>
    <dbReference type="NCBI Taxonomy" id="13290"/>
    <lineage>
        <taxon>Eukaryota</taxon>
        <taxon>Fungi</taxon>
        <taxon>Dikarya</taxon>
        <taxon>Basidiomycota</taxon>
        <taxon>Ustilaginomycotina</taxon>
        <taxon>Exobasidiomycetes</taxon>
        <taxon>Tilletiales</taxon>
        <taxon>Tilletiaceae</taxon>
        <taxon>Tilletia</taxon>
    </lineage>
</organism>
<dbReference type="InterPro" id="IPR031872">
    <property type="entry name" value="NDC10_II"/>
</dbReference>
<comment type="caution">
    <text evidence="3">The sequence shown here is derived from an EMBL/GenBank/DDBJ whole genome shotgun (WGS) entry which is preliminary data.</text>
</comment>
<dbReference type="AlphaFoldDB" id="A0A8T8SII3"/>
<accession>A0A8T8SII3</accession>
<reference evidence="3" key="2">
    <citation type="journal article" date="2019" name="IMA Fungus">
        <title>Genome sequencing and comparison of five Tilletia species to identify candidate genes for the detection of regulated species infecting wheat.</title>
        <authorList>
            <person name="Nguyen H.D.T."/>
            <person name="Sultana T."/>
            <person name="Kesanakurti P."/>
            <person name="Hambleton S."/>
        </authorList>
    </citation>
    <scope>NUCLEOTIDE SEQUENCE</scope>
    <source>
        <strain evidence="3">DAOMC 238032</strain>
    </source>
</reference>
<dbReference type="Gene3D" id="1.10.443.20">
    <property type="entry name" value="Centromere DNA-binding protein complex CBF3 subunit, domain 2"/>
    <property type="match status" value="1"/>
</dbReference>
<feature type="region of interest" description="Disordered" evidence="1">
    <location>
        <begin position="47"/>
        <end position="78"/>
    </location>
</feature>
<evidence type="ECO:0000259" key="2">
    <source>
        <dbReference type="Pfam" id="PF16787"/>
    </source>
</evidence>
<feature type="region of interest" description="Disordered" evidence="1">
    <location>
        <begin position="684"/>
        <end position="706"/>
    </location>
</feature>
<sequence length="763" mass="83370">MGLGKTTLYRWKTEYNSWLKAPQSAALKAHVAALHRRSDAENLARFLDLSPSVNNPSPDGTRPTTRADGLGPNAEAHDPDAGLLQPGQLPLEQLDNICRVGGAELPTDEEVEKLGEVDDDLNEEGGALVGETLTNAVTLHRSSQRPGTHKVWSGPQKQFLAFFRGLARLRRAGESGEEGGGSSASDVLVTEQKLVTFLNCLILRKKPWLTVETIDTHIKAITDLWKIQQLAGKNSHPSPREGGLVKAYRTAVIKSKAKQSAASYEDKAKHSLVDGYDERGHERISQWYLERASQKLGEERHDCLRSRLDFLLSHAIMGRSEDLRGAKLSDMYSYNVPYSSPHPCHALVITFLESKANTGGRKERGIAIRHRNVEVCPIGALAMYLFYRFDVCSEDPPDFTTRRDWYDKFLLVSSKDPSSGIVWDQQAELLRKAFAELDITSSKLTHAMRGGGARFASASGCSEDSIRKHGRWCGDRLMERYLTSIAITPVRALAGFSTQGGDHWLPRSIREPSPQLSGAIFPWLEAAEEALESRSGSDTDDAGVEFLRLLKFLRSVLLQDAVYLAAKFPTLSLWQHIPFNTAAFSSFAAELQGAVDTTPCPLDAQLSTIVPTISHALGDVRGQLYSLKTNHDDFKNLLATTAHQVNALYARIFEQPPNNDGQRSALLSAHTALMQSIKSMTDASQQISQSFSSPSPPFPFPSDPTTAQATLTQATSTSMLLLPAPAPGPVPFLNSSSTTSSGSSPLPSSSADALPAITTMVEL</sequence>
<feature type="non-terminal residue" evidence="3">
    <location>
        <position position="1"/>
    </location>
</feature>
<evidence type="ECO:0000313" key="3">
    <source>
        <dbReference type="EMBL" id="KAE8240856.1"/>
    </source>
</evidence>